<dbReference type="Proteomes" id="UP000276984">
    <property type="component" value="Chromosome"/>
</dbReference>
<dbReference type="Gene3D" id="3.40.50.300">
    <property type="entry name" value="P-loop containing nucleotide triphosphate hydrolases"/>
    <property type="match status" value="1"/>
</dbReference>
<dbReference type="InterPro" id="IPR003439">
    <property type="entry name" value="ABC_transporter-like_ATP-bd"/>
</dbReference>
<evidence type="ECO:0000256" key="3">
    <source>
        <dbReference type="ARBA" id="ARBA00022741"/>
    </source>
</evidence>
<dbReference type="InterPro" id="IPR003593">
    <property type="entry name" value="AAA+_ATPase"/>
</dbReference>
<dbReference type="InterPro" id="IPR017871">
    <property type="entry name" value="ABC_transporter-like_CS"/>
</dbReference>
<dbReference type="PANTHER" id="PTHR43335:SF4">
    <property type="entry name" value="ABC TRANSPORTER, ATP-BINDING PROTEIN"/>
    <property type="match status" value="1"/>
</dbReference>
<reference evidence="6 7" key="1">
    <citation type="submission" date="2018-10" db="EMBL/GenBank/DDBJ databases">
        <title>Complete genome sequence of Brevundimonas naejangsanensis BRV3.</title>
        <authorList>
            <person name="Berrios L."/>
            <person name="Ely B."/>
        </authorList>
    </citation>
    <scope>NUCLEOTIDE SEQUENCE [LARGE SCALE GENOMIC DNA]</scope>
    <source>
        <strain evidence="6 7">BRV3</strain>
    </source>
</reference>
<keyword evidence="4 6" id="KW-0067">ATP-binding</keyword>
<dbReference type="GO" id="GO:0005524">
    <property type="term" value="F:ATP binding"/>
    <property type="evidence" value="ECO:0007669"/>
    <property type="project" value="UniProtKB-KW"/>
</dbReference>
<sequence length="306" mass="32512">MTSVIETTGLTKTYGAVRALDGLSLTIPRGGVYGVLGPNGAGKSTLFRILLGLIRPTAGAVRVLGQHTGDPAVTRRMGSMIETPRYPPYLTAREALRWLALAHGMGAEAEIDRWLDRVGLTEAADRKVRGFSVGMMQRLGVAAALMTRPDLVILDEPTSGMDPPGIQEMRALIRSLADDDGVTVLLASHQLLEVQRVCDRVAILNRGKLAAEGKVSDLTASGERLRLSATPLAKIMAVLGDCGRLEDDAVMAAVPRAEAPALLRALIEQGVDIDEARWVGADLESVFMTETAAPPAQPIKEPAHAG</sequence>
<evidence type="ECO:0000256" key="1">
    <source>
        <dbReference type="ARBA" id="ARBA00005417"/>
    </source>
</evidence>
<gene>
    <name evidence="6" type="ORF">D8I30_10215</name>
</gene>
<dbReference type="PROSITE" id="PS00211">
    <property type="entry name" value="ABC_TRANSPORTER_1"/>
    <property type="match status" value="1"/>
</dbReference>
<evidence type="ECO:0000313" key="7">
    <source>
        <dbReference type="Proteomes" id="UP000276984"/>
    </source>
</evidence>
<dbReference type="GO" id="GO:0016887">
    <property type="term" value="F:ATP hydrolysis activity"/>
    <property type="evidence" value="ECO:0007669"/>
    <property type="project" value="InterPro"/>
</dbReference>
<evidence type="ECO:0000256" key="2">
    <source>
        <dbReference type="ARBA" id="ARBA00022448"/>
    </source>
</evidence>
<evidence type="ECO:0000259" key="5">
    <source>
        <dbReference type="PROSITE" id="PS50893"/>
    </source>
</evidence>
<dbReference type="SUPFAM" id="SSF52540">
    <property type="entry name" value="P-loop containing nucleoside triphosphate hydrolases"/>
    <property type="match status" value="1"/>
</dbReference>
<dbReference type="SMART" id="SM00382">
    <property type="entry name" value="AAA"/>
    <property type="match status" value="1"/>
</dbReference>
<proteinExistence type="inferred from homology"/>
<dbReference type="AlphaFoldDB" id="A0A494RQB2"/>
<organism evidence="6 7">
    <name type="scientific">Brevundimonas naejangsanensis</name>
    <dbReference type="NCBI Taxonomy" id="588932"/>
    <lineage>
        <taxon>Bacteria</taxon>
        <taxon>Pseudomonadati</taxon>
        <taxon>Pseudomonadota</taxon>
        <taxon>Alphaproteobacteria</taxon>
        <taxon>Caulobacterales</taxon>
        <taxon>Caulobacteraceae</taxon>
        <taxon>Brevundimonas</taxon>
    </lineage>
</organism>
<dbReference type="RefSeq" id="WP_121482641.1">
    <property type="nucleotide sequence ID" value="NZ_CP032707.1"/>
</dbReference>
<keyword evidence="7" id="KW-1185">Reference proteome</keyword>
<accession>A0A494RQB2</accession>
<dbReference type="Pfam" id="PF00005">
    <property type="entry name" value="ABC_tran"/>
    <property type="match status" value="1"/>
</dbReference>
<comment type="similarity">
    <text evidence="1">Belongs to the ABC transporter superfamily.</text>
</comment>
<keyword evidence="2" id="KW-0813">Transport</keyword>
<feature type="domain" description="ABC transporter" evidence="5">
    <location>
        <begin position="5"/>
        <end position="231"/>
    </location>
</feature>
<dbReference type="OrthoDB" id="9778547at2"/>
<name>A0A494RQB2_9CAUL</name>
<dbReference type="PANTHER" id="PTHR43335">
    <property type="entry name" value="ABC TRANSPORTER, ATP-BINDING PROTEIN"/>
    <property type="match status" value="1"/>
</dbReference>
<dbReference type="InterPro" id="IPR027417">
    <property type="entry name" value="P-loop_NTPase"/>
</dbReference>
<evidence type="ECO:0000256" key="4">
    <source>
        <dbReference type="ARBA" id="ARBA00022840"/>
    </source>
</evidence>
<evidence type="ECO:0000313" key="6">
    <source>
        <dbReference type="EMBL" id="AYG95506.1"/>
    </source>
</evidence>
<keyword evidence="3" id="KW-0547">Nucleotide-binding</keyword>
<protein>
    <submittedName>
        <fullName evidence="6">ABC transporter ATP-binding protein</fullName>
    </submittedName>
</protein>
<dbReference type="PROSITE" id="PS50893">
    <property type="entry name" value="ABC_TRANSPORTER_2"/>
    <property type="match status" value="1"/>
</dbReference>
<dbReference type="EMBL" id="CP032707">
    <property type="protein sequence ID" value="AYG95506.1"/>
    <property type="molecule type" value="Genomic_DNA"/>
</dbReference>